<dbReference type="AlphaFoldDB" id="A0A0A9E6K8"/>
<accession>A0A0A9E6K8</accession>
<evidence type="ECO:0000313" key="1">
    <source>
        <dbReference type="EMBL" id="JAD95711.1"/>
    </source>
</evidence>
<sequence>MAPRRREQQHLARLCDLVAASLLAEASGRPLSLFSGYLTPL</sequence>
<reference evidence="1" key="2">
    <citation type="journal article" date="2015" name="Data Brief">
        <title>Shoot transcriptome of the giant reed, Arundo donax.</title>
        <authorList>
            <person name="Barrero R.A."/>
            <person name="Guerrero F.D."/>
            <person name="Moolhuijzen P."/>
            <person name="Goolsby J.A."/>
            <person name="Tidwell J."/>
            <person name="Bellgard S.E."/>
            <person name="Bellgard M.I."/>
        </authorList>
    </citation>
    <scope>NUCLEOTIDE SEQUENCE</scope>
    <source>
        <tissue evidence="1">Shoot tissue taken approximately 20 cm above the soil surface</tissue>
    </source>
</reference>
<proteinExistence type="predicted"/>
<name>A0A0A9E6K8_ARUDO</name>
<dbReference type="EMBL" id="GBRH01202184">
    <property type="protein sequence ID" value="JAD95711.1"/>
    <property type="molecule type" value="Transcribed_RNA"/>
</dbReference>
<organism evidence="1">
    <name type="scientific">Arundo donax</name>
    <name type="common">Giant reed</name>
    <name type="synonym">Donax arundinaceus</name>
    <dbReference type="NCBI Taxonomy" id="35708"/>
    <lineage>
        <taxon>Eukaryota</taxon>
        <taxon>Viridiplantae</taxon>
        <taxon>Streptophyta</taxon>
        <taxon>Embryophyta</taxon>
        <taxon>Tracheophyta</taxon>
        <taxon>Spermatophyta</taxon>
        <taxon>Magnoliopsida</taxon>
        <taxon>Liliopsida</taxon>
        <taxon>Poales</taxon>
        <taxon>Poaceae</taxon>
        <taxon>PACMAD clade</taxon>
        <taxon>Arundinoideae</taxon>
        <taxon>Arundineae</taxon>
        <taxon>Arundo</taxon>
    </lineage>
</organism>
<protein>
    <submittedName>
        <fullName evidence="1">Uncharacterized protein</fullName>
    </submittedName>
</protein>
<reference evidence="1" key="1">
    <citation type="submission" date="2014-09" db="EMBL/GenBank/DDBJ databases">
        <authorList>
            <person name="Magalhaes I.L.F."/>
            <person name="Oliveira U."/>
            <person name="Santos F.R."/>
            <person name="Vidigal T.H.D.A."/>
            <person name="Brescovit A.D."/>
            <person name="Santos A.J."/>
        </authorList>
    </citation>
    <scope>NUCLEOTIDE SEQUENCE</scope>
    <source>
        <tissue evidence="1">Shoot tissue taken approximately 20 cm above the soil surface</tissue>
    </source>
</reference>